<evidence type="ECO:0000256" key="2">
    <source>
        <dbReference type="ARBA" id="ARBA00022692"/>
    </source>
</evidence>
<feature type="domain" description="G-protein coupled receptors family 1 profile" evidence="10">
    <location>
        <begin position="53"/>
        <end position="317"/>
    </location>
</feature>
<feature type="transmembrane region" description="Helical" evidence="9">
    <location>
        <begin position="157"/>
        <end position="177"/>
    </location>
</feature>
<proteinExistence type="inferred from homology"/>
<dbReference type="SMART" id="SM01381">
    <property type="entry name" value="7TM_GPCR_Srsx"/>
    <property type="match status" value="1"/>
</dbReference>
<keyword evidence="7 8" id="KW-0807">Transducer</keyword>
<dbReference type="EMBL" id="CALNXJ010000003">
    <property type="protein sequence ID" value="CAH3035823.1"/>
    <property type="molecule type" value="Genomic_DNA"/>
</dbReference>
<dbReference type="Proteomes" id="UP001159428">
    <property type="component" value="Unassembled WGS sequence"/>
</dbReference>
<dbReference type="InterPro" id="IPR000276">
    <property type="entry name" value="GPCR_Rhodpsn"/>
</dbReference>
<dbReference type="PROSITE" id="PS50262">
    <property type="entry name" value="G_PROTEIN_RECEP_F1_2"/>
    <property type="match status" value="1"/>
</dbReference>
<dbReference type="PRINTS" id="PR00237">
    <property type="entry name" value="GPCRRHODOPSN"/>
</dbReference>
<keyword evidence="2 8" id="KW-0812">Transmembrane</keyword>
<evidence type="ECO:0000256" key="7">
    <source>
        <dbReference type="ARBA" id="ARBA00023224"/>
    </source>
</evidence>
<evidence type="ECO:0000256" key="6">
    <source>
        <dbReference type="ARBA" id="ARBA00023170"/>
    </source>
</evidence>
<keyword evidence="3 9" id="KW-1133">Transmembrane helix</keyword>
<keyword evidence="4 8" id="KW-0297">G-protein coupled receptor</keyword>
<accession>A0AAU9VSK2</accession>
<evidence type="ECO:0000313" key="12">
    <source>
        <dbReference type="Proteomes" id="UP001159428"/>
    </source>
</evidence>
<keyword evidence="6 8" id="KW-0675">Receptor</keyword>
<keyword evidence="5 9" id="KW-0472">Membrane</keyword>
<evidence type="ECO:0000256" key="1">
    <source>
        <dbReference type="ARBA" id="ARBA00004141"/>
    </source>
</evidence>
<dbReference type="FunFam" id="1.20.1070.10:FF:000291">
    <property type="entry name" value="Predicted protein"/>
    <property type="match status" value="1"/>
</dbReference>
<dbReference type="GO" id="GO:0005886">
    <property type="term" value="C:plasma membrane"/>
    <property type="evidence" value="ECO:0007669"/>
    <property type="project" value="TreeGrafter"/>
</dbReference>
<feature type="transmembrane region" description="Helical" evidence="9">
    <location>
        <begin position="298"/>
        <end position="320"/>
    </location>
</feature>
<dbReference type="PANTHER" id="PTHR45695">
    <property type="entry name" value="LEUCOKININ RECEPTOR-RELATED"/>
    <property type="match status" value="1"/>
</dbReference>
<feature type="transmembrane region" description="Helical" evidence="9">
    <location>
        <begin position="263"/>
        <end position="283"/>
    </location>
</feature>
<dbReference type="AlphaFoldDB" id="A0AAU9VSK2"/>
<dbReference type="Gene3D" id="1.20.1070.10">
    <property type="entry name" value="Rhodopsin 7-helix transmembrane proteins"/>
    <property type="match status" value="1"/>
</dbReference>
<dbReference type="InterPro" id="IPR017452">
    <property type="entry name" value="GPCR_Rhodpsn_7TM"/>
</dbReference>
<sequence>MEKAATFAPIQNTSSANMTDPVPESGCFHDDASAIKFARILPYILIIAISLIGNSMVVAVVFKNQRMWTTVNFYIVNMAVADLIITLYMPRMFTMAFEGFEWVVGGITGEIFCKMSILLNQVPMIVSIFTVVAISFDRFNAVVFPLKPLVSTRICKVIILCTWLVAVAFRIPTIYAVEIITSESDGKPYCNLKLDEKFGKGVKRIYYHFNMIAIFSVPLLMIVIFYTTIIVTLKRRKTPGLTPENSSNSGEGFRRREVVKKKVLRLVSIVVTAFVLCWFLYYVRLSMYAYGRDLSCDWLYVRLLLAHMNSALNPCLYAIFSENYRRGFKKILARANFCKRRSQREDSLRSVRWHGAWDSNGSISIRIEQEIQKLSSL</sequence>
<feature type="transmembrane region" description="Helical" evidence="9">
    <location>
        <begin position="205"/>
        <end position="233"/>
    </location>
</feature>
<feature type="transmembrane region" description="Helical" evidence="9">
    <location>
        <begin position="74"/>
        <end position="97"/>
    </location>
</feature>
<reference evidence="11 12" key="1">
    <citation type="submission" date="2022-05" db="EMBL/GenBank/DDBJ databases">
        <authorList>
            <consortium name="Genoscope - CEA"/>
            <person name="William W."/>
        </authorList>
    </citation>
    <scope>NUCLEOTIDE SEQUENCE [LARGE SCALE GENOMIC DNA]</scope>
</reference>
<gene>
    <name evidence="11" type="ORF">PMEA_00016504</name>
</gene>
<evidence type="ECO:0000256" key="4">
    <source>
        <dbReference type="ARBA" id="ARBA00023040"/>
    </source>
</evidence>
<keyword evidence="12" id="KW-1185">Reference proteome</keyword>
<comment type="subcellular location">
    <subcellularLocation>
        <location evidence="1">Membrane</location>
        <topology evidence="1">Multi-pass membrane protein</topology>
    </subcellularLocation>
</comment>
<feature type="transmembrane region" description="Helical" evidence="9">
    <location>
        <begin position="40"/>
        <end position="62"/>
    </location>
</feature>
<evidence type="ECO:0000256" key="8">
    <source>
        <dbReference type="RuleBase" id="RU000688"/>
    </source>
</evidence>
<name>A0AAU9VSK2_9CNID</name>
<protein>
    <recommendedName>
        <fullName evidence="10">G-protein coupled receptors family 1 profile domain-containing protein</fullName>
    </recommendedName>
</protein>
<evidence type="ECO:0000259" key="10">
    <source>
        <dbReference type="PROSITE" id="PS50262"/>
    </source>
</evidence>
<dbReference type="Pfam" id="PF00001">
    <property type="entry name" value="7tm_1"/>
    <property type="match status" value="1"/>
</dbReference>
<evidence type="ECO:0000256" key="9">
    <source>
        <dbReference type="SAM" id="Phobius"/>
    </source>
</evidence>
<dbReference type="PROSITE" id="PS00237">
    <property type="entry name" value="G_PROTEIN_RECEP_F1_1"/>
    <property type="match status" value="1"/>
</dbReference>
<comment type="caution">
    <text evidence="11">The sequence shown here is derived from an EMBL/GenBank/DDBJ whole genome shotgun (WGS) entry which is preliminary data.</text>
</comment>
<dbReference type="GO" id="GO:0004930">
    <property type="term" value="F:G protein-coupled receptor activity"/>
    <property type="evidence" value="ECO:0007669"/>
    <property type="project" value="UniProtKB-KW"/>
</dbReference>
<evidence type="ECO:0000256" key="5">
    <source>
        <dbReference type="ARBA" id="ARBA00023136"/>
    </source>
</evidence>
<dbReference type="SUPFAM" id="SSF81321">
    <property type="entry name" value="Family A G protein-coupled receptor-like"/>
    <property type="match status" value="1"/>
</dbReference>
<comment type="similarity">
    <text evidence="8">Belongs to the G-protein coupled receptor 1 family.</text>
</comment>
<evidence type="ECO:0000256" key="3">
    <source>
        <dbReference type="ARBA" id="ARBA00022989"/>
    </source>
</evidence>
<evidence type="ECO:0000313" key="11">
    <source>
        <dbReference type="EMBL" id="CAH3035823.1"/>
    </source>
</evidence>
<organism evidence="11 12">
    <name type="scientific">Pocillopora meandrina</name>
    <dbReference type="NCBI Taxonomy" id="46732"/>
    <lineage>
        <taxon>Eukaryota</taxon>
        <taxon>Metazoa</taxon>
        <taxon>Cnidaria</taxon>
        <taxon>Anthozoa</taxon>
        <taxon>Hexacorallia</taxon>
        <taxon>Scleractinia</taxon>
        <taxon>Astrocoeniina</taxon>
        <taxon>Pocilloporidae</taxon>
        <taxon>Pocillopora</taxon>
    </lineage>
</organism>
<feature type="transmembrane region" description="Helical" evidence="9">
    <location>
        <begin position="117"/>
        <end position="136"/>
    </location>
</feature>
<dbReference type="PANTHER" id="PTHR45695:SF9">
    <property type="entry name" value="LEUCOKININ RECEPTOR"/>
    <property type="match status" value="1"/>
</dbReference>